<dbReference type="Pfam" id="PF20308">
    <property type="entry name" value="TPR-S"/>
    <property type="match status" value="1"/>
</dbReference>
<dbReference type="Proteomes" id="UP000317894">
    <property type="component" value="Unassembled WGS sequence"/>
</dbReference>
<dbReference type="Pfam" id="PF00211">
    <property type="entry name" value="Guanylate_cyc"/>
    <property type="match status" value="1"/>
</dbReference>
<dbReference type="SUPFAM" id="SSF55073">
    <property type="entry name" value="Nucleotide cyclase"/>
    <property type="match status" value="1"/>
</dbReference>
<dbReference type="GO" id="GO:0004016">
    <property type="term" value="F:adenylate cyclase activity"/>
    <property type="evidence" value="ECO:0007669"/>
    <property type="project" value="UniProtKB-ARBA"/>
</dbReference>
<evidence type="ECO:0000313" key="2">
    <source>
        <dbReference type="EMBL" id="TRW15245.1"/>
    </source>
</evidence>
<dbReference type="AlphaFoldDB" id="A0A552UAK4"/>
<name>A0A552UAK4_9SPHN</name>
<accession>A0A552UAK4</accession>
<dbReference type="InterPro" id="IPR001054">
    <property type="entry name" value="A/G_cyclase"/>
</dbReference>
<gene>
    <name evidence="2" type="ORF">FMM06_16595</name>
</gene>
<evidence type="ECO:0000313" key="3">
    <source>
        <dbReference type="Proteomes" id="UP000317894"/>
    </source>
</evidence>
<dbReference type="Gene3D" id="3.30.70.1230">
    <property type="entry name" value="Nucleotide cyclase"/>
    <property type="match status" value="1"/>
</dbReference>
<keyword evidence="3" id="KW-1185">Reference proteome</keyword>
<dbReference type="InterPro" id="IPR046880">
    <property type="entry name" value="TPR-S"/>
</dbReference>
<evidence type="ECO:0000259" key="1">
    <source>
        <dbReference type="PROSITE" id="PS50125"/>
    </source>
</evidence>
<dbReference type="GO" id="GO:0035556">
    <property type="term" value="P:intracellular signal transduction"/>
    <property type="evidence" value="ECO:0007669"/>
    <property type="project" value="InterPro"/>
</dbReference>
<dbReference type="GO" id="GO:0009190">
    <property type="term" value="P:cyclic nucleotide biosynthetic process"/>
    <property type="evidence" value="ECO:0007669"/>
    <property type="project" value="InterPro"/>
</dbReference>
<comment type="caution">
    <text evidence="2">The sequence shown here is derived from an EMBL/GenBank/DDBJ whole genome shotgun (WGS) entry which is preliminary data.</text>
</comment>
<dbReference type="EMBL" id="VJWA01000002">
    <property type="protein sequence ID" value="TRW15245.1"/>
    <property type="molecule type" value="Genomic_DNA"/>
</dbReference>
<reference evidence="2 3" key="1">
    <citation type="submission" date="2019-07" db="EMBL/GenBank/DDBJ databases">
        <title>Novel species isolated from glacier.</title>
        <authorList>
            <person name="Liu Q."/>
            <person name="Xin Y.-H."/>
        </authorList>
    </citation>
    <scope>NUCLEOTIDE SEQUENCE [LARGE SCALE GENOMIC DNA]</scope>
    <source>
        <strain evidence="2 3">LB1R16</strain>
    </source>
</reference>
<proteinExistence type="predicted"/>
<dbReference type="OrthoDB" id="2974768at2"/>
<dbReference type="PROSITE" id="PS50125">
    <property type="entry name" value="GUANYLATE_CYCLASE_2"/>
    <property type="match status" value="1"/>
</dbReference>
<feature type="domain" description="Guanylate cyclase" evidence="1">
    <location>
        <begin position="412"/>
        <end position="525"/>
    </location>
</feature>
<dbReference type="InterPro" id="IPR029787">
    <property type="entry name" value="Nucleotide_cyclase"/>
</dbReference>
<protein>
    <submittedName>
        <fullName evidence="2">Adenylate cyclase</fullName>
    </submittedName>
</protein>
<organism evidence="2 3">
    <name type="scientific">Glacieibacterium frigidum</name>
    <dbReference type="NCBI Taxonomy" id="2593303"/>
    <lineage>
        <taxon>Bacteria</taxon>
        <taxon>Pseudomonadati</taxon>
        <taxon>Pseudomonadota</taxon>
        <taxon>Alphaproteobacteria</taxon>
        <taxon>Sphingomonadales</taxon>
        <taxon>Sphingosinicellaceae</taxon>
        <taxon>Glacieibacterium</taxon>
    </lineage>
</organism>
<dbReference type="RefSeq" id="WP_144335413.1">
    <property type="nucleotide sequence ID" value="NZ_VJWA01000002.1"/>
</dbReference>
<sequence length="578" mass="59887">MLIADPIDETAAARAALARGDLIATYDLAQTALAQDGGLAAAYLLVLALARMGDTAAARAHYAARGLDLARDVDSRALGARLAKDAAEVLSGAERARAFAEASAAYASIHDETGDAFPGINAASLALLAGDADAARARATQLLGDLPEPADFWGAATRTEALLLLGRDAEAAAAIRAALALPGSNPGARSTTARQFELLARGAGLDPERLVRDALRPPVTLFYCGHMFLADAAAEAELAARIDAVLDATPVAVAYGALACGTDILVAERLLARGAELNVVLPFPVDQFAALSVDPGGAAWRARFDATLAAASAVDIASPIGDIGDPAAFSYSSNIAMGMTRLRARQIGGPAKLLAVWDGAAARGVAGTAVDVAAWQDAGGEAIVLGADGLDRRLNRPKLPAAYDGPARAVMAVVFADFPGFARLTEMELPRFWRDVMGTVANVLDVHAASVRCRNSWGDALFAVVEGSAVAAELVLSLQEALARLGTGATLRVGVHYGAMFAVPDPITGQPTFYGCEVARAARIEPVTPPGQVYVTESFAAALAMAAPDRFACRYVGRVALAKDYGTFPMYRLSRVEH</sequence>